<dbReference type="AlphaFoldDB" id="A0A9D2B6I1"/>
<reference evidence="3" key="1">
    <citation type="journal article" date="2021" name="PeerJ">
        <title>Extensive microbial diversity within the chicken gut microbiome revealed by metagenomics and culture.</title>
        <authorList>
            <person name="Gilroy R."/>
            <person name="Ravi A."/>
            <person name="Getino M."/>
            <person name="Pursley I."/>
            <person name="Horton D.L."/>
            <person name="Alikhan N.F."/>
            <person name="Baker D."/>
            <person name="Gharbi K."/>
            <person name="Hall N."/>
            <person name="Watson M."/>
            <person name="Adriaenssens E.M."/>
            <person name="Foster-Nyarko E."/>
            <person name="Jarju S."/>
            <person name="Secka A."/>
            <person name="Antonio M."/>
            <person name="Oren A."/>
            <person name="Chaudhuri R.R."/>
            <person name="La Ragione R."/>
            <person name="Hildebrand F."/>
            <person name="Pallen M.J."/>
        </authorList>
    </citation>
    <scope>NUCLEOTIDE SEQUENCE</scope>
    <source>
        <strain evidence="3">CHK188-5543</strain>
    </source>
</reference>
<dbReference type="EMBL" id="DXES01000055">
    <property type="protein sequence ID" value="HIX65125.1"/>
    <property type="molecule type" value="Genomic_DNA"/>
</dbReference>
<sequence length="736" mass="76806">MDSEKRQELEESLAFLRGRFEELNQDIKRPHSLDAEVLRKKLEELEAAPPVRPALRFPKQWRAAAGIAACFVFVVGAFLLAGPQSSENLLGGAAPAAGASAAAAATEGTAALEPEEGAAGEETVTVEEAMVAEAAAADDALPKENPQTAGGVPRMALYGASQTAYAESYAQLRDQVYALGLEAVDGVSPSISLEAGANDMDAGRIEDQAGAEAAPKAAAATENTPHRRQEGGELLQTDGGYLYSYVMKNTTSTGPSIRVLTLEGMEEVASIPLESDIETFYVYEGRLAAVALDYAGIPASALPKTSVEEAAPEPAQVLQGNWCGVGSDTAAKVTFYDLSDPTQPRLEKSFQQSGGYRTSQLKGGTLYLLSEWGVSQDPTAQGAALAELVPATYDSTQPAAQLLEAEQILLPPDAASASYGVLSAIDLATGQAQTQAVLGGAEGFCLTADGLSLYVDGGGWTSLLQLETGSGGFSLAGSTTLSGRLVQMGGLPGADGCLYAAVSSPTGEGAYSSSLYLMDGQLQTVGVLDGLLAEGELSAACAAGQTAALCANTAEGSLLVAVDLQDTAQPQVGEPLELPIFLRQLIPLREGLVLGVGQSPDRPEADGGLELVVVELSGSASPRLASRYPFGARSHSDALTNPSAVLVQPQERLFGLPVLTRTNAVEKERAYMLFTWEDAGSLKLVGSLTQGMLSNTDYSAPQRAVLAEGEAYIFAADWLARCQLDPWQVLELRQLF</sequence>
<dbReference type="InterPro" id="IPR019198">
    <property type="entry name" value="Beta_propeller_containing"/>
</dbReference>
<feature type="compositionally biased region" description="Low complexity" evidence="1">
    <location>
        <begin position="210"/>
        <end position="220"/>
    </location>
</feature>
<gene>
    <name evidence="3" type="ORF">H9736_02635</name>
</gene>
<accession>A0A9D2B6I1</accession>
<keyword evidence="2" id="KW-0472">Membrane</keyword>
<evidence type="ECO:0000313" key="4">
    <source>
        <dbReference type="Proteomes" id="UP000886800"/>
    </source>
</evidence>
<protein>
    <submittedName>
        <fullName evidence="3">Beta-propeller domain-containing protein</fullName>
    </submittedName>
</protein>
<comment type="caution">
    <text evidence="3">The sequence shown here is derived from an EMBL/GenBank/DDBJ whole genome shotgun (WGS) entry which is preliminary data.</text>
</comment>
<feature type="transmembrane region" description="Helical" evidence="2">
    <location>
        <begin position="61"/>
        <end position="81"/>
    </location>
</feature>
<evidence type="ECO:0000256" key="2">
    <source>
        <dbReference type="SAM" id="Phobius"/>
    </source>
</evidence>
<organism evidence="3 4">
    <name type="scientific">Candidatus Anaerotruncus excrementipullorum</name>
    <dbReference type="NCBI Taxonomy" id="2838465"/>
    <lineage>
        <taxon>Bacteria</taxon>
        <taxon>Bacillati</taxon>
        <taxon>Bacillota</taxon>
        <taxon>Clostridia</taxon>
        <taxon>Eubacteriales</taxon>
        <taxon>Oscillospiraceae</taxon>
        <taxon>Anaerotruncus</taxon>
    </lineage>
</organism>
<feature type="region of interest" description="Disordered" evidence="1">
    <location>
        <begin position="208"/>
        <end position="232"/>
    </location>
</feature>
<dbReference type="Pfam" id="PF09826">
    <property type="entry name" value="Beta_propel"/>
    <property type="match status" value="1"/>
</dbReference>
<keyword evidence="2" id="KW-1133">Transmembrane helix</keyword>
<keyword evidence="2" id="KW-0812">Transmembrane</keyword>
<reference evidence="3" key="2">
    <citation type="submission" date="2021-04" db="EMBL/GenBank/DDBJ databases">
        <authorList>
            <person name="Gilroy R."/>
        </authorList>
    </citation>
    <scope>NUCLEOTIDE SEQUENCE</scope>
    <source>
        <strain evidence="3">CHK188-5543</strain>
    </source>
</reference>
<proteinExistence type="predicted"/>
<name>A0A9D2B6I1_9FIRM</name>
<evidence type="ECO:0000313" key="3">
    <source>
        <dbReference type="EMBL" id="HIX65125.1"/>
    </source>
</evidence>
<evidence type="ECO:0000256" key="1">
    <source>
        <dbReference type="SAM" id="MobiDB-lite"/>
    </source>
</evidence>
<dbReference type="Proteomes" id="UP000886800">
    <property type="component" value="Unassembled WGS sequence"/>
</dbReference>